<dbReference type="GO" id="GO:0042781">
    <property type="term" value="F:3'-tRNA processing endoribonuclease activity"/>
    <property type="evidence" value="ECO:0007669"/>
    <property type="project" value="TreeGrafter"/>
</dbReference>
<organism evidence="9 10">
    <name type="scientific">Micromonospora rifamycinica</name>
    <dbReference type="NCBI Taxonomy" id="291594"/>
    <lineage>
        <taxon>Bacteria</taxon>
        <taxon>Bacillati</taxon>
        <taxon>Actinomycetota</taxon>
        <taxon>Actinomycetes</taxon>
        <taxon>Micromonosporales</taxon>
        <taxon>Micromonosporaceae</taxon>
        <taxon>Micromonospora</taxon>
    </lineage>
</organism>
<dbReference type="GO" id="GO:0030677">
    <property type="term" value="C:ribonuclease P complex"/>
    <property type="evidence" value="ECO:0007669"/>
    <property type="project" value="TreeGrafter"/>
</dbReference>
<dbReference type="Proteomes" id="UP000198226">
    <property type="component" value="Chromosome I"/>
</dbReference>
<evidence type="ECO:0000256" key="2">
    <source>
        <dbReference type="ARBA" id="ARBA00022694"/>
    </source>
</evidence>
<sequence>MLTAAQRLRRSNDFAAAVRGGRRVGRGAVVVHLTVPEVSTPLVSTPLGAASSEPARSTDPELISGSSRAGFVVSKAVGPAVVRNKVRRRLRHLVRDRLAALPAGSTLVVRALPASAATPYARLGGDLDAAIAAARSPRGRRSR</sequence>
<dbReference type="InterPro" id="IPR000100">
    <property type="entry name" value="RNase_P"/>
</dbReference>
<comment type="function">
    <text evidence="1 7">RNaseP catalyzes the removal of the 5'-leader sequence from pre-tRNA to produce the mature 5'-terminus. It can also cleave other RNA substrates such as 4.5S RNA. The protein component plays an auxiliary but essential role in vivo by binding to the 5'-leader sequence and broadening the substrate specificity of the ribozyme.</text>
</comment>
<dbReference type="AlphaFoldDB" id="A0A120FA99"/>
<dbReference type="Gene3D" id="3.30.230.10">
    <property type="match status" value="1"/>
</dbReference>
<dbReference type="RefSeq" id="WP_067300967.1">
    <property type="nucleotide sequence ID" value="NZ_LRMV01000002.1"/>
</dbReference>
<accession>A0A120FA99</accession>
<evidence type="ECO:0000313" key="10">
    <source>
        <dbReference type="Proteomes" id="UP000198226"/>
    </source>
</evidence>
<dbReference type="PROSITE" id="PS00648">
    <property type="entry name" value="RIBONUCLEASE_P"/>
    <property type="match status" value="1"/>
</dbReference>
<reference evidence="10" key="1">
    <citation type="submission" date="2016-06" db="EMBL/GenBank/DDBJ databases">
        <authorList>
            <person name="Varghese N."/>
            <person name="Submissions Spin"/>
        </authorList>
    </citation>
    <scope>NUCLEOTIDE SEQUENCE [LARGE SCALE GENOMIC DNA]</scope>
    <source>
        <strain evidence="10">DSM 44983</strain>
    </source>
</reference>
<dbReference type="InterPro" id="IPR020539">
    <property type="entry name" value="RNase_P_CS"/>
</dbReference>
<dbReference type="PANTHER" id="PTHR33992:SF1">
    <property type="entry name" value="RIBONUCLEASE P PROTEIN COMPONENT"/>
    <property type="match status" value="1"/>
</dbReference>
<dbReference type="InterPro" id="IPR020568">
    <property type="entry name" value="Ribosomal_Su5_D2-typ_SF"/>
</dbReference>
<keyword evidence="2 7" id="KW-0819">tRNA processing</keyword>
<keyword evidence="10" id="KW-1185">Reference proteome</keyword>
<comment type="catalytic activity">
    <reaction evidence="7">
        <text>Endonucleolytic cleavage of RNA, removing 5'-extranucleotides from tRNA precursor.</text>
        <dbReference type="EC" id="3.1.26.5"/>
    </reaction>
</comment>
<evidence type="ECO:0000256" key="3">
    <source>
        <dbReference type="ARBA" id="ARBA00022722"/>
    </source>
</evidence>
<comment type="similarity">
    <text evidence="7">Belongs to the RnpA family.</text>
</comment>
<dbReference type="GO" id="GO:0000049">
    <property type="term" value="F:tRNA binding"/>
    <property type="evidence" value="ECO:0007669"/>
    <property type="project" value="UniProtKB-UniRule"/>
</dbReference>
<dbReference type="InterPro" id="IPR014721">
    <property type="entry name" value="Ribsml_uS5_D2-typ_fold_subgr"/>
</dbReference>
<proteinExistence type="inferred from homology"/>
<comment type="subunit">
    <text evidence="7">Consists of a catalytic RNA component (M1 or rnpB) and a protein subunit.</text>
</comment>
<protein>
    <recommendedName>
        <fullName evidence="7 8">Ribonuclease P protein component</fullName>
        <shortName evidence="7">RNase P protein</shortName>
        <shortName evidence="7">RNaseP protein</shortName>
        <ecNumber evidence="7 8">3.1.26.5</ecNumber>
    </recommendedName>
    <alternativeName>
        <fullName evidence="7">Protein C5</fullName>
    </alternativeName>
</protein>
<evidence type="ECO:0000313" key="9">
    <source>
        <dbReference type="EMBL" id="SCG72952.1"/>
    </source>
</evidence>
<evidence type="ECO:0000256" key="1">
    <source>
        <dbReference type="ARBA" id="ARBA00002663"/>
    </source>
</evidence>
<dbReference type="GO" id="GO:0001682">
    <property type="term" value="P:tRNA 5'-leader removal"/>
    <property type="evidence" value="ECO:0007669"/>
    <property type="project" value="UniProtKB-UniRule"/>
</dbReference>
<gene>
    <name evidence="7" type="primary">rnpA</name>
    <name evidence="9" type="ORF">GA0070623_3739</name>
</gene>
<keyword evidence="5 7" id="KW-0378">Hydrolase</keyword>
<dbReference type="GO" id="GO:0004526">
    <property type="term" value="F:ribonuclease P activity"/>
    <property type="evidence" value="ECO:0007669"/>
    <property type="project" value="UniProtKB-UniRule"/>
</dbReference>
<keyword evidence="4 7" id="KW-0255">Endonuclease</keyword>
<dbReference type="PANTHER" id="PTHR33992">
    <property type="entry name" value="RIBONUCLEASE P PROTEIN COMPONENT"/>
    <property type="match status" value="1"/>
</dbReference>
<name>A0A120FA99_9ACTN</name>
<dbReference type="OrthoDB" id="196964at2"/>
<dbReference type="EMBL" id="LT607752">
    <property type="protein sequence ID" value="SCG72952.1"/>
    <property type="molecule type" value="Genomic_DNA"/>
</dbReference>
<keyword evidence="3 7" id="KW-0540">Nuclease</keyword>
<evidence type="ECO:0000256" key="6">
    <source>
        <dbReference type="ARBA" id="ARBA00022884"/>
    </source>
</evidence>
<dbReference type="NCBIfam" id="TIGR00188">
    <property type="entry name" value="rnpA"/>
    <property type="match status" value="1"/>
</dbReference>
<evidence type="ECO:0000256" key="4">
    <source>
        <dbReference type="ARBA" id="ARBA00022759"/>
    </source>
</evidence>
<dbReference type="SUPFAM" id="SSF54211">
    <property type="entry name" value="Ribosomal protein S5 domain 2-like"/>
    <property type="match status" value="1"/>
</dbReference>
<dbReference type="Pfam" id="PF00825">
    <property type="entry name" value="Ribonuclease_P"/>
    <property type="match status" value="1"/>
</dbReference>
<evidence type="ECO:0000256" key="7">
    <source>
        <dbReference type="HAMAP-Rule" id="MF_00227"/>
    </source>
</evidence>
<dbReference type="HAMAP" id="MF_00227">
    <property type="entry name" value="RNase_P"/>
    <property type="match status" value="1"/>
</dbReference>
<dbReference type="EC" id="3.1.26.5" evidence="7 8"/>
<evidence type="ECO:0000256" key="8">
    <source>
        <dbReference type="NCBIfam" id="TIGR00188"/>
    </source>
</evidence>
<evidence type="ECO:0000256" key="5">
    <source>
        <dbReference type="ARBA" id="ARBA00022801"/>
    </source>
</evidence>
<keyword evidence="6 7" id="KW-0694">RNA-binding</keyword>